<keyword evidence="2" id="KW-0012">Acyltransferase</keyword>
<dbReference type="Gene3D" id="3.40.630.30">
    <property type="match status" value="1"/>
</dbReference>
<dbReference type="InterPro" id="IPR050832">
    <property type="entry name" value="Bact_Acetyltransf"/>
</dbReference>
<dbReference type="InterPro" id="IPR016181">
    <property type="entry name" value="Acyl_CoA_acyltransferase"/>
</dbReference>
<name>A0ABP9LLA8_9GAMM</name>
<dbReference type="CDD" id="cd04301">
    <property type="entry name" value="NAT_SF"/>
    <property type="match status" value="1"/>
</dbReference>
<evidence type="ECO:0000256" key="1">
    <source>
        <dbReference type="ARBA" id="ARBA00022679"/>
    </source>
</evidence>
<dbReference type="Proteomes" id="UP001501083">
    <property type="component" value="Unassembled WGS sequence"/>
</dbReference>
<evidence type="ECO:0000313" key="5">
    <source>
        <dbReference type="Proteomes" id="UP001501083"/>
    </source>
</evidence>
<feature type="domain" description="N-acetyltransferase" evidence="3">
    <location>
        <begin position="1"/>
        <end position="143"/>
    </location>
</feature>
<evidence type="ECO:0000313" key="4">
    <source>
        <dbReference type="EMBL" id="GAA5080818.1"/>
    </source>
</evidence>
<dbReference type="EMBL" id="BAABKY010000004">
    <property type="protein sequence ID" value="GAA5080818.1"/>
    <property type="molecule type" value="Genomic_DNA"/>
</dbReference>
<keyword evidence="5" id="KW-1185">Reference proteome</keyword>
<dbReference type="RefSeq" id="WP_158982301.1">
    <property type="nucleotide sequence ID" value="NZ_BAABKY010000004.1"/>
</dbReference>
<sequence>MNLHSPLPHEQQAIRSLLTAAALPVEDLDDAKVQFIVATENDEAVGAIGLESFADAGLLRSLVVRADLRGSGIGGRLVDALESLARERGVDRLVLLTQTAAPFFAGRGYRVIDREAAPEGVRTSAEFRSLCPASATCMLKDLD</sequence>
<evidence type="ECO:0000259" key="3">
    <source>
        <dbReference type="PROSITE" id="PS51186"/>
    </source>
</evidence>
<organism evidence="4 5">
    <name type="scientific">Lysobacter panacisoli</name>
    <dbReference type="NCBI Taxonomy" id="1255263"/>
    <lineage>
        <taxon>Bacteria</taxon>
        <taxon>Pseudomonadati</taxon>
        <taxon>Pseudomonadota</taxon>
        <taxon>Gammaproteobacteria</taxon>
        <taxon>Lysobacterales</taxon>
        <taxon>Lysobacteraceae</taxon>
        <taxon>Lysobacter</taxon>
    </lineage>
</organism>
<dbReference type="Pfam" id="PF13673">
    <property type="entry name" value="Acetyltransf_10"/>
    <property type="match status" value="1"/>
</dbReference>
<comment type="caution">
    <text evidence="4">The sequence shown here is derived from an EMBL/GenBank/DDBJ whole genome shotgun (WGS) entry which is preliminary data.</text>
</comment>
<gene>
    <name evidence="4" type="ORF">GCM10025759_30550</name>
</gene>
<proteinExistence type="predicted"/>
<dbReference type="SUPFAM" id="SSF55729">
    <property type="entry name" value="Acyl-CoA N-acyltransferases (Nat)"/>
    <property type="match status" value="1"/>
</dbReference>
<evidence type="ECO:0000256" key="2">
    <source>
        <dbReference type="ARBA" id="ARBA00023315"/>
    </source>
</evidence>
<dbReference type="NCBIfam" id="NF040501">
    <property type="entry name" value="resist_ArsN2"/>
    <property type="match status" value="1"/>
</dbReference>
<dbReference type="PANTHER" id="PTHR43877">
    <property type="entry name" value="AMINOALKYLPHOSPHONATE N-ACETYLTRANSFERASE-RELATED-RELATED"/>
    <property type="match status" value="1"/>
</dbReference>
<reference evidence="5" key="1">
    <citation type="journal article" date="2019" name="Int. J. Syst. Evol. Microbiol.">
        <title>The Global Catalogue of Microorganisms (GCM) 10K type strain sequencing project: providing services to taxonomists for standard genome sequencing and annotation.</title>
        <authorList>
            <consortium name="The Broad Institute Genomics Platform"/>
            <consortium name="The Broad Institute Genome Sequencing Center for Infectious Disease"/>
            <person name="Wu L."/>
            <person name="Ma J."/>
        </authorList>
    </citation>
    <scope>NUCLEOTIDE SEQUENCE [LARGE SCALE GENOMIC DNA]</scope>
    <source>
        <strain evidence="5">JCM 19212</strain>
    </source>
</reference>
<dbReference type="InterPro" id="IPR000182">
    <property type="entry name" value="GNAT_dom"/>
</dbReference>
<accession>A0ABP9LLA8</accession>
<protein>
    <recommendedName>
        <fullName evidence="3">N-acetyltransferase domain-containing protein</fullName>
    </recommendedName>
</protein>
<dbReference type="PROSITE" id="PS51186">
    <property type="entry name" value="GNAT"/>
    <property type="match status" value="1"/>
</dbReference>
<keyword evidence="1" id="KW-0808">Transferase</keyword>